<dbReference type="AlphaFoldDB" id="E9E8X7"/>
<dbReference type="OrthoDB" id="444127at2759"/>
<dbReference type="Proteomes" id="UP000002499">
    <property type="component" value="Unassembled WGS sequence"/>
</dbReference>
<dbReference type="InParanoid" id="E9E8X7"/>
<keyword evidence="2" id="KW-1185">Reference proteome</keyword>
<dbReference type="HOGENOM" id="CLU_045011_8_0_1"/>
<reference evidence="1 2" key="1">
    <citation type="journal article" date="2011" name="PLoS Genet.">
        <title>Genome sequencing and comparative transcriptomics of the model entomopathogenic fungi Metarhizium anisopliae and M. acridum.</title>
        <authorList>
            <person name="Gao Q."/>
            <person name="Jin K."/>
            <person name="Ying S.H."/>
            <person name="Zhang Y."/>
            <person name="Xiao G."/>
            <person name="Shang Y."/>
            <person name="Duan Z."/>
            <person name="Hu X."/>
            <person name="Xie X.Q."/>
            <person name="Zhou G."/>
            <person name="Peng G."/>
            <person name="Luo Z."/>
            <person name="Huang W."/>
            <person name="Wang B."/>
            <person name="Fang W."/>
            <person name="Wang S."/>
            <person name="Zhong Y."/>
            <person name="Ma L.J."/>
            <person name="St Leger R.J."/>
            <person name="Zhao G.P."/>
            <person name="Pei Y."/>
            <person name="Feng M.G."/>
            <person name="Xia Y."/>
            <person name="Wang C."/>
        </authorList>
    </citation>
    <scope>NUCLEOTIDE SEQUENCE [LARGE SCALE GENOMIC DNA]</scope>
    <source>
        <strain evidence="1 2">CQMa 102</strain>
    </source>
</reference>
<accession>E9E8X7</accession>
<dbReference type="GeneID" id="19250636"/>
<dbReference type="InterPro" id="IPR023214">
    <property type="entry name" value="HAD_sf"/>
</dbReference>
<dbReference type="FunCoup" id="E9E8X7">
    <property type="interactions" value="148"/>
</dbReference>
<dbReference type="InterPro" id="IPR044924">
    <property type="entry name" value="HAD-SF_hydro_IA_REG-2-like_cap"/>
</dbReference>
<dbReference type="GO" id="GO:0005634">
    <property type="term" value="C:nucleus"/>
    <property type="evidence" value="ECO:0007669"/>
    <property type="project" value="TreeGrafter"/>
</dbReference>
<gene>
    <name evidence="1" type="ORF">MAC_06325</name>
</gene>
<sequence>MSKRNLLLCFDAFGTLFSPKASVAQQYAQVAHQCGITSFTQDELQSRLLAAINQERERNPNYGKDTGLGATRWWTNVIQATFKPFIPQDQALPPALVPKLIHRFASNEGYGAESSLISTLRAFRQQKARQGFEQVIIGVVTNSDDRVPSILSSFGLNVSPLRYGTPDWPPVPPQEEHDIDFHCMSYDVGVEKPDQRIFQAAELMLSRVIASRAGRAPTPAELESWQKIYVGDEYAKDVVGATNAGWNPVLLDVEGKAMEIPNLEDCSPKSVNALFAEHEVVRVRSLRDLAAWMTGVELGTK</sequence>
<dbReference type="InterPro" id="IPR051828">
    <property type="entry name" value="HAD-like_hydrolase_domain"/>
</dbReference>
<dbReference type="SUPFAM" id="SSF56784">
    <property type="entry name" value="HAD-like"/>
    <property type="match status" value="1"/>
</dbReference>
<dbReference type="STRING" id="655827.E9E8X7"/>
<dbReference type="PANTHER" id="PTHR46191">
    <property type="match status" value="1"/>
</dbReference>
<organism evidence="2">
    <name type="scientific">Metarhizium acridum (strain CQMa 102)</name>
    <dbReference type="NCBI Taxonomy" id="655827"/>
    <lineage>
        <taxon>Eukaryota</taxon>
        <taxon>Fungi</taxon>
        <taxon>Dikarya</taxon>
        <taxon>Ascomycota</taxon>
        <taxon>Pezizomycotina</taxon>
        <taxon>Sordariomycetes</taxon>
        <taxon>Hypocreomycetidae</taxon>
        <taxon>Hypocreales</taxon>
        <taxon>Clavicipitaceae</taxon>
        <taxon>Metarhizium</taxon>
    </lineage>
</organism>
<proteinExistence type="predicted"/>
<evidence type="ECO:0000313" key="2">
    <source>
        <dbReference type="Proteomes" id="UP000002499"/>
    </source>
</evidence>
<name>E9E8X7_METAQ</name>
<dbReference type="Gene3D" id="3.40.50.1000">
    <property type="entry name" value="HAD superfamily/HAD-like"/>
    <property type="match status" value="1"/>
</dbReference>
<dbReference type="OMA" id="WWRQLIA"/>
<protein>
    <submittedName>
        <fullName evidence="1">Haloacid dehalogenase</fullName>
    </submittedName>
</protein>
<evidence type="ECO:0000313" key="1">
    <source>
        <dbReference type="EMBL" id="EFY87613.1"/>
    </source>
</evidence>
<dbReference type="Gene3D" id="1.10.150.720">
    <property type="entry name" value="Haloacid dehalogenase-like hydrolase"/>
    <property type="match status" value="1"/>
</dbReference>
<dbReference type="KEGG" id="maw:19250636"/>
<dbReference type="PANTHER" id="PTHR46191:SF2">
    <property type="entry name" value="HALOACID DEHALOGENASE-LIKE HYDROLASE DOMAIN-CONTAINING PROTEIN 3"/>
    <property type="match status" value="1"/>
</dbReference>
<dbReference type="eggNOG" id="KOG3085">
    <property type="taxonomic scope" value="Eukaryota"/>
</dbReference>
<dbReference type="InterPro" id="IPR036412">
    <property type="entry name" value="HAD-like_sf"/>
</dbReference>
<dbReference type="EMBL" id="GL698524">
    <property type="protein sequence ID" value="EFY87613.1"/>
    <property type="molecule type" value="Genomic_DNA"/>
</dbReference>